<dbReference type="SUPFAM" id="SSF54768">
    <property type="entry name" value="dsRNA-binding domain-like"/>
    <property type="match status" value="1"/>
</dbReference>
<dbReference type="CDD" id="cd00593">
    <property type="entry name" value="RIBOc"/>
    <property type="match status" value="1"/>
</dbReference>
<keyword evidence="1" id="KW-0540">Nuclease</keyword>
<evidence type="ECO:0008006" key="10">
    <source>
        <dbReference type="Google" id="ProtNLM"/>
    </source>
</evidence>
<dbReference type="AlphaFoldDB" id="A0A0C3AFG6"/>
<dbReference type="HOGENOM" id="CLU_000907_2_0_1"/>
<evidence type="ECO:0000256" key="1">
    <source>
        <dbReference type="ARBA" id="ARBA00022722"/>
    </source>
</evidence>
<dbReference type="Proteomes" id="UP000053989">
    <property type="component" value="Unassembled WGS sequence"/>
</dbReference>
<dbReference type="PANTHER" id="PTHR11207">
    <property type="entry name" value="RIBONUCLEASE III"/>
    <property type="match status" value="1"/>
</dbReference>
<reference evidence="9" key="2">
    <citation type="submission" date="2015-01" db="EMBL/GenBank/DDBJ databases">
        <title>Evolutionary Origins and Diversification of the Mycorrhizal Mutualists.</title>
        <authorList>
            <consortium name="DOE Joint Genome Institute"/>
            <consortium name="Mycorrhizal Genomics Consortium"/>
            <person name="Kohler A."/>
            <person name="Kuo A."/>
            <person name="Nagy L.G."/>
            <person name="Floudas D."/>
            <person name="Copeland A."/>
            <person name="Barry K.W."/>
            <person name="Cichocki N."/>
            <person name="Veneault-Fourrey C."/>
            <person name="LaButti K."/>
            <person name="Lindquist E.A."/>
            <person name="Lipzen A."/>
            <person name="Lundell T."/>
            <person name="Morin E."/>
            <person name="Murat C."/>
            <person name="Riley R."/>
            <person name="Ohm R."/>
            <person name="Sun H."/>
            <person name="Tunlid A."/>
            <person name="Henrissat B."/>
            <person name="Grigoriev I.V."/>
            <person name="Hibbett D.S."/>
            <person name="Martin F."/>
        </authorList>
    </citation>
    <scope>NUCLEOTIDE SEQUENCE [LARGE SCALE GENOMIC DNA]</scope>
    <source>
        <strain evidence="9">Foug A</strain>
    </source>
</reference>
<dbReference type="EMBL" id="KN822033">
    <property type="protein sequence ID" value="KIM63657.1"/>
    <property type="molecule type" value="Genomic_DNA"/>
</dbReference>
<evidence type="ECO:0000256" key="3">
    <source>
        <dbReference type="ARBA" id="ARBA00022801"/>
    </source>
</evidence>
<dbReference type="Gene3D" id="3.30.160.20">
    <property type="match status" value="1"/>
</dbReference>
<dbReference type="Pfam" id="PF14622">
    <property type="entry name" value="Ribonucleas_3_3"/>
    <property type="match status" value="1"/>
</dbReference>
<feature type="domain" description="DRBM" evidence="6">
    <location>
        <begin position="209"/>
        <end position="279"/>
    </location>
</feature>
<evidence type="ECO:0000256" key="5">
    <source>
        <dbReference type="PROSITE-ProRule" id="PRU00266"/>
    </source>
</evidence>
<dbReference type="STRING" id="1036808.A0A0C3AFG6"/>
<dbReference type="Gene3D" id="1.10.1520.10">
    <property type="entry name" value="Ribonuclease III domain"/>
    <property type="match status" value="1"/>
</dbReference>
<dbReference type="GO" id="GO:0004525">
    <property type="term" value="F:ribonuclease III activity"/>
    <property type="evidence" value="ECO:0007669"/>
    <property type="project" value="InterPro"/>
</dbReference>
<keyword evidence="2" id="KW-0255">Endonuclease</keyword>
<dbReference type="GO" id="GO:0006369">
    <property type="term" value="P:termination of RNA polymerase II transcription"/>
    <property type="evidence" value="ECO:0007669"/>
    <property type="project" value="TreeGrafter"/>
</dbReference>
<keyword evidence="4 5" id="KW-0694">RNA-binding</keyword>
<dbReference type="InterPro" id="IPR014720">
    <property type="entry name" value="dsRBD_dom"/>
</dbReference>
<dbReference type="OrthoDB" id="2392202at2759"/>
<dbReference type="SMART" id="SM00535">
    <property type="entry name" value="RIBOc"/>
    <property type="match status" value="1"/>
</dbReference>
<dbReference type="PROSITE" id="PS50142">
    <property type="entry name" value="RNASE_3_2"/>
    <property type="match status" value="1"/>
</dbReference>
<dbReference type="SUPFAM" id="SSF69065">
    <property type="entry name" value="RNase III domain-like"/>
    <property type="match status" value="1"/>
</dbReference>
<accession>A0A0C3AFG6</accession>
<sequence length="281" mass="30983">MNINPPSVLQPNFSSDPFPALPSLRSDRIRLQVFTHRSYFARPGHVFEDHPNDPSPDNEKYEHLGDTVLNLIVTCIIHENYRHLRVGPSTKLRSLVVGNPTLADISRRYDLPRHLRLHPAQVVTLRTSLNVQADVFESYVGGLYLDQGLAAVETWLRALFTAYIKEAYLLVRTQYGLPPPPQVGNVGVDTNGGQSTPQCGTAGVTTTIGHLALFNQLLQRGQKAVEWIYANDGGDGSHTTPIWSVRVEVDGEEYGRGKGGTKKAARNEAAKEGLVRLGVDV</sequence>
<evidence type="ECO:0000259" key="7">
    <source>
        <dbReference type="PROSITE" id="PS50142"/>
    </source>
</evidence>
<evidence type="ECO:0000313" key="8">
    <source>
        <dbReference type="EMBL" id="KIM63657.1"/>
    </source>
</evidence>
<name>A0A0C3AFG6_9AGAM</name>
<dbReference type="Pfam" id="PF00035">
    <property type="entry name" value="dsrm"/>
    <property type="match status" value="1"/>
</dbReference>
<dbReference type="FunCoup" id="A0A0C3AFG6">
    <property type="interactions" value="246"/>
</dbReference>
<dbReference type="CDD" id="cd00048">
    <property type="entry name" value="DSRM_SF"/>
    <property type="match status" value="1"/>
</dbReference>
<dbReference type="GO" id="GO:0006364">
    <property type="term" value="P:rRNA processing"/>
    <property type="evidence" value="ECO:0007669"/>
    <property type="project" value="TreeGrafter"/>
</dbReference>
<dbReference type="PANTHER" id="PTHR11207:SF0">
    <property type="entry name" value="RIBONUCLEASE 3"/>
    <property type="match status" value="1"/>
</dbReference>
<evidence type="ECO:0000313" key="9">
    <source>
        <dbReference type="Proteomes" id="UP000053989"/>
    </source>
</evidence>
<proteinExistence type="predicted"/>
<keyword evidence="3" id="KW-0378">Hydrolase</keyword>
<dbReference type="GO" id="GO:0005654">
    <property type="term" value="C:nucleoplasm"/>
    <property type="evidence" value="ECO:0007669"/>
    <property type="project" value="TreeGrafter"/>
</dbReference>
<dbReference type="InterPro" id="IPR036389">
    <property type="entry name" value="RNase_III_sf"/>
</dbReference>
<dbReference type="GO" id="GO:0003723">
    <property type="term" value="F:RNA binding"/>
    <property type="evidence" value="ECO:0007669"/>
    <property type="project" value="UniProtKB-UniRule"/>
</dbReference>
<organism evidence="8 9">
    <name type="scientific">Scleroderma citrinum Foug A</name>
    <dbReference type="NCBI Taxonomy" id="1036808"/>
    <lineage>
        <taxon>Eukaryota</taxon>
        <taxon>Fungi</taxon>
        <taxon>Dikarya</taxon>
        <taxon>Basidiomycota</taxon>
        <taxon>Agaricomycotina</taxon>
        <taxon>Agaricomycetes</taxon>
        <taxon>Agaricomycetidae</taxon>
        <taxon>Boletales</taxon>
        <taxon>Sclerodermatineae</taxon>
        <taxon>Sclerodermataceae</taxon>
        <taxon>Scleroderma</taxon>
    </lineage>
</organism>
<protein>
    <recommendedName>
        <fullName evidence="10">RNase III domain-containing protein</fullName>
    </recommendedName>
</protein>
<evidence type="ECO:0000256" key="4">
    <source>
        <dbReference type="ARBA" id="ARBA00022884"/>
    </source>
</evidence>
<evidence type="ECO:0000259" key="6">
    <source>
        <dbReference type="PROSITE" id="PS50137"/>
    </source>
</evidence>
<reference evidence="8 9" key="1">
    <citation type="submission" date="2014-04" db="EMBL/GenBank/DDBJ databases">
        <authorList>
            <consortium name="DOE Joint Genome Institute"/>
            <person name="Kuo A."/>
            <person name="Kohler A."/>
            <person name="Nagy L.G."/>
            <person name="Floudas D."/>
            <person name="Copeland A."/>
            <person name="Barry K.W."/>
            <person name="Cichocki N."/>
            <person name="Veneault-Fourrey C."/>
            <person name="LaButti K."/>
            <person name="Lindquist E.A."/>
            <person name="Lipzen A."/>
            <person name="Lundell T."/>
            <person name="Morin E."/>
            <person name="Murat C."/>
            <person name="Sun H."/>
            <person name="Tunlid A."/>
            <person name="Henrissat B."/>
            <person name="Grigoriev I.V."/>
            <person name="Hibbett D.S."/>
            <person name="Martin F."/>
            <person name="Nordberg H.P."/>
            <person name="Cantor M.N."/>
            <person name="Hua S.X."/>
        </authorList>
    </citation>
    <scope>NUCLEOTIDE SEQUENCE [LARGE SCALE GENOMIC DNA]</scope>
    <source>
        <strain evidence="8 9">Foug A</strain>
    </source>
</reference>
<dbReference type="InParanoid" id="A0A0C3AFG6"/>
<keyword evidence="9" id="KW-1185">Reference proteome</keyword>
<dbReference type="InterPro" id="IPR000999">
    <property type="entry name" value="RNase_III_dom"/>
</dbReference>
<dbReference type="GO" id="GO:0034475">
    <property type="term" value="P:U4 snRNA 3'-end processing"/>
    <property type="evidence" value="ECO:0007669"/>
    <property type="project" value="TreeGrafter"/>
</dbReference>
<dbReference type="PROSITE" id="PS50137">
    <property type="entry name" value="DS_RBD"/>
    <property type="match status" value="1"/>
</dbReference>
<evidence type="ECO:0000256" key="2">
    <source>
        <dbReference type="ARBA" id="ARBA00022759"/>
    </source>
</evidence>
<feature type="domain" description="RNase III" evidence="7">
    <location>
        <begin position="32"/>
        <end position="148"/>
    </location>
</feature>
<gene>
    <name evidence="8" type="ORF">SCLCIDRAFT_735641</name>
</gene>